<evidence type="ECO:0000256" key="10">
    <source>
        <dbReference type="ARBA" id="ARBA00025571"/>
    </source>
</evidence>
<comment type="similarity">
    <text evidence="2 11">Belongs to the MICOS complex subunit Mic60 family.</text>
</comment>
<evidence type="ECO:0000256" key="4">
    <source>
        <dbReference type="ARBA" id="ARBA00022692"/>
    </source>
</evidence>
<feature type="transmembrane region" description="Helical" evidence="11">
    <location>
        <begin position="48"/>
        <end position="68"/>
    </location>
</feature>
<evidence type="ECO:0000256" key="11">
    <source>
        <dbReference type="RuleBase" id="RU363000"/>
    </source>
</evidence>
<dbReference type="HOGENOM" id="CLU_008024_1_1_1"/>
<dbReference type="OrthoDB" id="10261039at2759"/>
<comment type="subcellular location">
    <subcellularLocation>
        <location evidence="1 11">Mitochondrion inner membrane</location>
        <topology evidence="1 11">Single-pass membrane protein</topology>
    </subcellularLocation>
</comment>
<comment type="function">
    <text evidence="10">Component of the MICOS complex, a large protein complex of the mitochondrial inner membrane that plays crucial roles in the maintenance of crista junctions, inner membrane architecture, and formation of contact sites to the outer membrane. Plays a role in keeping cristae membranes connected to the inner boundary membrane. Also promotes protein import via the mitochondrial intermembrane space assembly (MIA) pathway.</text>
</comment>
<reference evidence="14" key="2">
    <citation type="submission" date="2015-01" db="EMBL/GenBank/DDBJ databases">
        <title>Evolutionary Origins and Diversification of the Mycorrhizal Mutualists.</title>
        <authorList>
            <consortium name="DOE Joint Genome Institute"/>
            <consortium name="Mycorrhizal Genomics Consortium"/>
            <person name="Kohler A."/>
            <person name="Kuo A."/>
            <person name="Nagy L.G."/>
            <person name="Floudas D."/>
            <person name="Copeland A."/>
            <person name="Barry K.W."/>
            <person name="Cichocki N."/>
            <person name="Veneault-Fourrey C."/>
            <person name="LaButti K."/>
            <person name="Lindquist E.A."/>
            <person name="Lipzen A."/>
            <person name="Lundell T."/>
            <person name="Morin E."/>
            <person name="Murat C."/>
            <person name="Riley R."/>
            <person name="Ohm R."/>
            <person name="Sun H."/>
            <person name="Tunlid A."/>
            <person name="Henrissat B."/>
            <person name="Grigoriev I.V."/>
            <person name="Hibbett D.S."/>
            <person name="Martin F."/>
        </authorList>
    </citation>
    <scope>NUCLEOTIDE SEQUENCE [LARGE SCALE GENOMIC DNA]</scope>
    <source>
        <strain evidence="14">Foug A</strain>
    </source>
</reference>
<keyword evidence="6 11" id="KW-1133">Transmembrane helix</keyword>
<dbReference type="InParanoid" id="A0A0C3EKQ9"/>
<name>A0A0C3EKQ9_9AGAM</name>
<reference evidence="13 14" key="1">
    <citation type="submission" date="2014-04" db="EMBL/GenBank/DDBJ databases">
        <authorList>
            <consortium name="DOE Joint Genome Institute"/>
            <person name="Kuo A."/>
            <person name="Kohler A."/>
            <person name="Nagy L.G."/>
            <person name="Floudas D."/>
            <person name="Copeland A."/>
            <person name="Barry K.W."/>
            <person name="Cichocki N."/>
            <person name="Veneault-Fourrey C."/>
            <person name="LaButti K."/>
            <person name="Lindquist E.A."/>
            <person name="Lipzen A."/>
            <person name="Lundell T."/>
            <person name="Morin E."/>
            <person name="Murat C."/>
            <person name="Sun H."/>
            <person name="Tunlid A."/>
            <person name="Henrissat B."/>
            <person name="Grigoriev I.V."/>
            <person name="Hibbett D.S."/>
            <person name="Martin F."/>
            <person name="Nordberg H.P."/>
            <person name="Cantor M.N."/>
            <person name="Hua S.X."/>
        </authorList>
    </citation>
    <scope>NUCLEOTIDE SEQUENCE [LARGE SCALE GENOMIC DNA]</scope>
    <source>
        <strain evidence="13 14">Foug A</strain>
    </source>
</reference>
<dbReference type="EMBL" id="KN822009">
    <property type="protein sequence ID" value="KIM68516.1"/>
    <property type="molecule type" value="Genomic_DNA"/>
</dbReference>
<dbReference type="AlphaFoldDB" id="A0A0C3EKQ9"/>
<dbReference type="GO" id="GO:0061617">
    <property type="term" value="C:MICOS complex"/>
    <property type="evidence" value="ECO:0007669"/>
    <property type="project" value="TreeGrafter"/>
</dbReference>
<evidence type="ECO:0000313" key="13">
    <source>
        <dbReference type="EMBL" id="KIM68516.1"/>
    </source>
</evidence>
<evidence type="ECO:0000256" key="3">
    <source>
        <dbReference type="ARBA" id="ARBA00018116"/>
    </source>
</evidence>
<dbReference type="FunCoup" id="A0A0C3EKQ9">
    <property type="interactions" value="112"/>
</dbReference>
<evidence type="ECO:0000256" key="1">
    <source>
        <dbReference type="ARBA" id="ARBA00004434"/>
    </source>
</evidence>
<gene>
    <name evidence="13" type="ORF">SCLCIDRAFT_1209339</name>
</gene>
<keyword evidence="4 11" id="KW-0812">Transmembrane</keyword>
<sequence>MFRAVAVPRRAPTAAGRHLVRATRRRLTTPTTTPPTEANKTSSIVRKLVFYSIAGTGTFYIGSTFASYEFPQYRQLFTQNVPLGETLVEYGEQHGWDEITIQQIVISTIDGVKYVSDFVQKQLGRGGDGATSPKSTDSESKEVVPPMRERAKTAIEESKERVKSVAAELKTSVAKTEDEFGMSSARARYKAAQFADELDELIRKAEAALAEKIPGHTRVEESQPSAPDVELVIVSAPKDKNVYEAPLPIGFEPPPGYMRPKPIKEVAPATTPAPTSSPPPPEPLPLVAPVVSDLAVSEPAISHLAHTIDNLASYVNSTPSASENAKGVLDTAKHDLQDLASRIEKIKEEGKHQLEQKLDQQACDYNTKLLELEIEARDKLDLQQEDFNKFIEQERAKYTQVYREKLENELKTQTELINERLKEEVIAQGIEMQRRWIREVKVKVEEERGGRLARLDELATNLKCLERLTLDNSSYLDENIRVHALWTAVRAMQATVDGPIRKPFREELRVLRHITAAKEDPVVSTALNSLEGTEVPDVGVEPLADLTSWFTTSVAPRVSSVALVPDQDAGILSHLASHFLTSFSFRKRGLTPGNDVLSVLSRAEYYLNEQDLDSAARELNQVTGTARELLYDWLEAARRRLEVQQALEVIQTEATLASLLVV</sequence>
<dbReference type="PANTHER" id="PTHR15415:SF7">
    <property type="entry name" value="MICOS COMPLEX SUBUNIT MIC60"/>
    <property type="match status" value="1"/>
</dbReference>
<feature type="coiled-coil region" evidence="12">
    <location>
        <begin position="148"/>
        <end position="211"/>
    </location>
</feature>
<keyword evidence="7 12" id="KW-0175">Coiled coil</keyword>
<evidence type="ECO:0000256" key="7">
    <source>
        <dbReference type="ARBA" id="ARBA00023054"/>
    </source>
</evidence>
<evidence type="ECO:0000313" key="14">
    <source>
        <dbReference type="Proteomes" id="UP000053989"/>
    </source>
</evidence>
<proteinExistence type="inferred from homology"/>
<evidence type="ECO:0000256" key="12">
    <source>
        <dbReference type="SAM" id="Coils"/>
    </source>
</evidence>
<evidence type="ECO:0000256" key="6">
    <source>
        <dbReference type="ARBA" id="ARBA00022989"/>
    </source>
</evidence>
<organism evidence="13 14">
    <name type="scientific">Scleroderma citrinum Foug A</name>
    <dbReference type="NCBI Taxonomy" id="1036808"/>
    <lineage>
        <taxon>Eukaryota</taxon>
        <taxon>Fungi</taxon>
        <taxon>Dikarya</taxon>
        <taxon>Basidiomycota</taxon>
        <taxon>Agaricomycotina</taxon>
        <taxon>Agaricomycetes</taxon>
        <taxon>Agaricomycetidae</taxon>
        <taxon>Boletales</taxon>
        <taxon>Sclerodermatineae</taxon>
        <taxon>Sclerodermataceae</taxon>
        <taxon>Scleroderma</taxon>
    </lineage>
</organism>
<accession>A0A0C3EKQ9</accession>
<dbReference type="InterPro" id="IPR019133">
    <property type="entry name" value="MIC60"/>
</dbReference>
<protein>
    <recommendedName>
        <fullName evidence="3 11">MICOS complex subunit MIC60</fullName>
    </recommendedName>
    <alternativeName>
        <fullName evidence="11">Mitofilin</fullName>
    </alternativeName>
</protein>
<evidence type="ECO:0000256" key="2">
    <source>
        <dbReference type="ARBA" id="ARBA00010877"/>
    </source>
</evidence>
<evidence type="ECO:0000256" key="9">
    <source>
        <dbReference type="ARBA" id="ARBA00023136"/>
    </source>
</evidence>
<keyword evidence="8 11" id="KW-0496">Mitochondrion</keyword>
<keyword evidence="9 11" id="KW-0472">Membrane</keyword>
<dbReference type="STRING" id="1036808.A0A0C3EKQ9"/>
<dbReference type="Pfam" id="PF09731">
    <property type="entry name" value="Mitofilin"/>
    <property type="match status" value="1"/>
</dbReference>
<keyword evidence="5 11" id="KW-0999">Mitochondrion inner membrane</keyword>
<comment type="subunit">
    <text evidence="11">Component of the mitochondrial contact site and cristae organizing system (MICOS) complex.</text>
</comment>
<dbReference type="Proteomes" id="UP000053989">
    <property type="component" value="Unassembled WGS sequence"/>
</dbReference>
<evidence type="ECO:0000256" key="5">
    <source>
        <dbReference type="ARBA" id="ARBA00022792"/>
    </source>
</evidence>
<dbReference type="PANTHER" id="PTHR15415">
    <property type="entry name" value="MITOFILIN"/>
    <property type="match status" value="1"/>
</dbReference>
<keyword evidence="14" id="KW-1185">Reference proteome</keyword>
<evidence type="ECO:0000256" key="8">
    <source>
        <dbReference type="ARBA" id="ARBA00023128"/>
    </source>
</evidence>
<dbReference type="GO" id="GO:0042407">
    <property type="term" value="P:cristae formation"/>
    <property type="evidence" value="ECO:0007669"/>
    <property type="project" value="TreeGrafter"/>
</dbReference>
<feature type="coiled-coil region" evidence="12">
    <location>
        <begin position="329"/>
        <end position="356"/>
    </location>
</feature>